<evidence type="ECO:0000313" key="3">
    <source>
        <dbReference type="EMBL" id="CAK0896936.1"/>
    </source>
</evidence>
<comment type="caution">
    <text evidence="3">The sequence shown here is derived from an EMBL/GenBank/DDBJ whole genome shotgun (WGS) entry which is preliminary data.</text>
</comment>
<evidence type="ECO:0000256" key="1">
    <source>
        <dbReference type="SAM" id="MobiDB-lite"/>
    </source>
</evidence>
<reference evidence="3" key="1">
    <citation type="submission" date="2023-10" db="EMBL/GenBank/DDBJ databases">
        <authorList>
            <person name="Chen Y."/>
            <person name="Shah S."/>
            <person name="Dougan E. K."/>
            <person name="Thang M."/>
            <person name="Chan C."/>
        </authorList>
    </citation>
    <scope>NUCLEOTIDE SEQUENCE [LARGE SCALE GENOMIC DNA]</scope>
</reference>
<dbReference type="InterPro" id="IPR038765">
    <property type="entry name" value="Papain-like_cys_pep_sf"/>
</dbReference>
<accession>A0ABN9XBK5</accession>
<dbReference type="SUPFAM" id="SSF54001">
    <property type="entry name" value="Cysteine proteinases"/>
    <property type="match status" value="1"/>
</dbReference>
<feature type="region of interest" description="Disordered" evidence="1">
    <location>
        <begin position="505"/>
        <end position="539"/>
    </location>
</feature>
<feature type="non-terminal residue" evidence="3">
    <location>
        <position position="560"/>
    </location>
</feature>
<sequence length="560" mass="61307">MPAPRLAGAVAAVSVVNAAAGRAPAAARGLRGSTTLGAGAAPQERWDVDLTTLALVNSSAGGARTRRGLSYVNATLPGGSEVACLNCDSAAFSEWVDDLIVSESHGRCARRNGTAHATHGKWHVGKHPNAPGYDQWEAGEPGVSLAGVRAGSPGGAPACSSGPVGTHYLQDWDLESHMPRLQELWSERRLVVGPGMNPLHKRMDFADVLVRLSRDSPALVPKDCTAELSRRSPKCGALLNNGMVNGASAAELRHALETTFGAQFLRENEFNPSWSEDEQRAHMQALLSAMKHSYRFYRQACLAHEPGDEHCDTKAPSAVLGQIACKPEDGRPPGRLRLRRPAQLRRVRRRRPALLRVRPPARPAGALRHAPHAGDWVMGQCEEFSRAGHALFASLGYEARYVLDFTDHVWIEVGLRRGDETVWLHADPSEGVLDRPLMYEKGWGKKLTMIFAFTPWDIEHVTARYTEDYAATVARRMIPEGTLDGLLEEARRRLTYELPRHTWGHVSSGRSRDRGLEERSRSGPTGRAPRSEQVAMRGVSRVHAQRDSMLCAGLHREGGE</sequence>
<dbReference type="SMART" id="SM00460">
    <property type="entry name" value="TGc"/>
    <property type="match status" value="1"/>
</dbReference>
<dbReference type="Gene3D" id="3.10.620.30">
    <property type="match status" value="1"/>
</dbReference>
<proteinExistence type="predicted"/>
<feature type="compositionally biased region" description="Basic and acidic residues" evidence="1">
    <location>
        <begin position="510"/>
        <end position="521"/>
    </location>
</feature>
<name>A0ABN9XBK5_9DINO</name>
<dbReference type="Pfam" id="PF01841">
    <property type="entry name" value="Transglut_core"/>
    <property type="match status" value="1"/>
</dbReference>
<organism evidence="3 4">
    <name type="scientific">Prorocentrum cordatum</name>
    <dbReference type="NCBI Taxonomy" id="2364126"/>
    <lineage>
        <taxon>Eukaryota</taxon>
        <taxon>Sar</taxon>
        <taxon>Alveolata</taxon>
        <taxon>Dinophyceae</taxon>
        <taxon>Prorocentrales</taxon>
        <taxon>Prorocentraceae</taxon>
        <taxon>Prorocentrum</taxon>
    </lineage>
</organism>
<dbReference type="EMBL" id="CAUYUJ010020259">
    <property type="protein sequence ID" value="CAK0896936.1"/>
    <property type="molecule type" value="Genomic_DNA"/>
</dbReference>
<evidence type="ECO:0000313" key="4">
    <source>
        <dbReference type="Proteomes" id="UP001189429"/>
    </source>
</evidence>
<dbReference type="InterPro" id="IPR002931">
    <property type="entry name" value="Transglutaminase-like"/>
</dbReference>
<protein>
    <recommendedName>
        <fullName evidence="2">Transglutaminase-like domain-containing protein</fullName>
    </recommendedName>
</protein>
<gene>
    <name evidence="3" type="ORF">PCOR1329_LOCUS75264</name>
</gene>
<keyword evidence="4" id="KW-1185">Reference proteome</keyword>
<feature type="domain" description="Transglutaminase-like" evidence="2">
    <location>
        <begin position="373"/>
        <end position="430"/>
    </location>
</feature>
<dbReference type="Proteomes" id="UP001189429">
    <property type="component" value="Unassembled WGS sequence"/>
</dbReference>
<evidence type="ECO:0000259" key="2">
    <source>
        <dbReference type="SMART" id="SM00460"/>
    </source>
</evidence>